<proteinExistence type="predicted"/>
<evidence type="ECO:0000256" key="1">
    <source>
        <dbReference type="SAM" id="MobiDB-lite"/>
    </source>
</evidence>
<gene>
    <name evidence="2" type="ORF">DAPPUDRAFT_115039</name>
</gene>
<sequence length="304" mass="34432">MRIRTFLLGFEENSLKSCCFKSRSSCLGDWPDGTARNGVSAVARVSRLISPRGRRTSIKPFPTKTWTSMVYPWDVNFGIWYIPFYIQWMYGEYPNYLPLDVLWGISKMSYDITQQAAEKVFESLVENAVDKAMDRAVDFFQRTHLPTIINAQANSTTATSRSELDSPKHQPAHSISQTTSQHSHILLRSSSQLNRLRAFQLDVIQHLPSNCGEVACLLKFHLWTVLKAAMKKLGYPPKRESTQPFPPSKPYPKPSPSPKPSTSPKSEPSQPQPEPAQPQSEPAQPPTEVTVDICNHNHYCHFTK</sequence>
<feature type="region of interest" description="Disordered" evidence="1">
    <location>
        <begin position="154"/>
        <end position="183"/>
    </location>
</feature>
<evidence type="ECO:0000313" key="2">
    <source>
        <dbReference type="EMBL" id="EFX67932.1"/>
    </source>
</evidence>
<dbReference type="InParanoid" id="E9HK05"/>
<feature type="compositionally biased region" description="Low complexity" evidence="1">
    <location>
        <begin position="173"/>
        <end position="183"/>
    </location>
</feature>
<dbReference type="AlphaFoldDB" id="E9HK05"/>
<feature type="compositionally biased region" description="Pro residues" evidence="1">
    <location>
        <begin position="244"/>
        <end position="261"/>
    </location>
</feature>
<feature type="compositionally biased region" description="Low complexity" evidence="1">
    <location>
        <begin position="277"/>
        <end position="288"/>
    </location>
</feature>
<feature type="region of interest" description="Disordered" evidence="1">
    <location>
        <begin position="235"/>
        <end position="290"/>
    </location>
</feature>
<keyword evidence="3" id="KW-1185">Reference proteome</keyword>
<dbReference type="Proteomes" id="UP000000305">
    <property type="component" value="Unassembled WGS sequence"/>
</dbReference>
<protein>
    <submittedName>
        <fullName evidence="2">Uncharacterized protein</fullName>
    </submittedName>
</protein>
<reference evidence="2 3" key="1">
    <citation type="journal article" date="2011" name="Science">
        <title>The ecoresponsive genome of Daphnia pulex.</title>
        <authorList>
            <person name="Colbourne J.K."/>
            <person name="Pfrender M.E."/>
            <person name="Gilbert D."/>
            <person name="Thomas W.K."/>
            <person name="Tucker A."/>
            <person name="Oakley T.H."/>
            <person name="Tokishita S."/>
            <person name="Aerts A."/>
            <person name="Arnold G.J."/>
            <person name="Basu M.K."/>
            <person name="Bauer D.J."/>
            <person name="Caceres C.E."/>
            <person name="Carmel L."/>
            <person name="Casola C."/>
            <person name="Choi J.H."/>
            <person name="Detter J.C."/>
            <person name="Dong Q."/>
            <person name="Dusheyko S."/>
            <person name="Eads B.D."/>
            <person name="Frohlich T."/>
            <person name="Geiler-Samerotte K.A."/>
            <person name="Gerlach D."/>
            <person name="Hatcher P."/>
            <person name="Jogdeo S."/>
            <person name="Krijgsveld J."/>
            <person name="Kriventseva E.V."/>
            <person name="Kultz D."/>
            <person name="Laforsch C."/>
            <person name="Lindquist E."/>
            <person name="Lopez J."/>
            <person name="Manak J.R."/>
            <person name="Muller J."/>
            <person name="Pangilinan J."/>
            <person name="Patwardhan R.P."/>
            <person name="Pitluck S."/>
            <person name="Pritham E.J."/>
            <person name="Rechtsteiner A."/>
            <person name="Rho M."/>
            <person name="Rogozin I.B."/>
            <person name="Sakarya O."/>
            <person name="Salamov A."/>
            <person name="Schaack S."/>
            <person name="Shapiro H."/>
            <person name="Shiga Y."/>
            <person name="Skalitzky C."/>
            <person name="Smith Z."/>
            <person name="Souvorov A."/>
            <person name="Sung W."/>
            <person name="Tang Z."/>
            <person name="Tsuchiya D."/>
            <person name="Tu H."/>
            <person name="Vos H."/>
            <person name="Wang M."/>
            <person name="Wolf Y.I."/>
            <person name="Yamagata H."/>
            <person name="Yamada T."/>
            <person name="Ye Y."/>
            <person name="Shaw J.R."/>
            <person name="Andrews J."/>
            <person name="Crease T.J."/>
            <person name="Tang H."/>
            <person name="Lucas S.M."/>
            <person name="Robertson H.M."/>
            <person name="Bork P."/>
            <person name="Koonin E.V."/>
            <person name="Zdobnov E.M."/>
            <person name="Grigoriev I.V."/>
            <person name="Lynch M."/>
            <person name="Boore J.L."/>
        </authorList>
    </citation>
    <scope>NUCLEOTIDE SEQUENCE [LARGE SCALE GENOMIC DNA]</scope>
</reference>
<dbReference type="HOGENOM" id="CLU_916043_0_0_1"/>
<evidence type="ECO:0000313" key="3">
    <source>
        <dbReference type="Proteomes" id="UP000000305"/>
    </source>
</evidence>
<dbReference type="EMBL" id="GL732666">
    <property type="protein sequence ID" value="EFX67932.1"/>
    <property type="molecule type" value="Genomic_DNA"/>
</dbReference>
<organism evidence="2 3">
    <name type="scientific">Daphnia pulex</name>
    <name type="common">Water flea</name>
    <dbReference type="NCBI Taxonomy" id="6669"/>
    <lineage>
        <taxon>Eukaryota</taxon>
        <taxon>Metazoa</taxon>
        <taxon>Ecdysozoa</taxon>
        <taxon>Arthropoda</taxon>
        <taxon>Crustacea</taxon>
        <taxon>Branchiopoda</taxon>
        <taxon>Diplostraca</taxon>
        <taxon>Cladocera</taxon>
        <taxon>Anomopoda</taxon>
        <taxon>Daphniidae</taxon>
        <taxon>Daphnia</taxon>
    </lineage>
</organism>
<name>E9HK05_DAPPU</name>
<accession>E9HK05</accession>
<dbReference type="KEGG" id="dpx:DAPPUDRAFT_115039"/>